<evidence type="ECO:0000313" key="3">
    <source>
        <dbReference type="Proteomes" id="UP000823388"/>
    </source>
</evidence>
<evidence type="ECO:0000256" key="1">
    <source>
        <dbReference type="SAM" id="MobiDB-lite"/>
    </source>
</evidence>
<dbReference type="EMBL" id="CM029046">
    <property type="protein sequence ID" value="KAG2592130.1"/>
    <property type="molecule type" value="Genomic_DNA"/>
</dbReference>
<feature type="compositionally biased region" description="Pro residues" evidence="1">
    <location>
        <begin position="48"/>
        <end position="57"/>
    </location>
</feature>
<keyword evidence="3" id="KW-1185">Reference proteome</keyword>
<evidence type="ECO:0000313" key="2">
    <source>
        <dbReference type="EMBL" id="KAG2592130.1"/>
    </source>
</evidence>
<feature type="region of interest" description="Disordered" evidence="1">
    <location>
        <begin position="1"/>
        <end position="57"/>
    </location>
</feature>
<accession>A0A8T0S2J9</accession>
<dbReference type="Proteomes" id="UP000823388">
    <property type="component" value="Chromosome 5N"/>
</dbReference>
<reference evidence="2" key="1">
    <citation type="submission" date="2020-05" db="EMBL/GenBank/DDBJ databases">
        <title>WGS assembly of Panicum virgatum.</title>
        <authorList>
            <person name="Lovell J.T."/>
            <person name="Jenkins J."/>
            <person name="Shu S."/>
            <person name="Juenger T.E."/>
            <person name="Schmutz J."/>
        </authorList>
    </citation>
    <scope>NUCLEOTIDE SEQUENCE</scope>
    <source>
        <strain evidence="2">AP13</strain>
    </source>
</reference>
<organism evidence="2 3">
    <name type="scientific">Panicum virgatum</name>
    <name type="common">Blackwell switchgrass</name>
    <dbReference type="NCBI Taxonomy" id="38727"/>
    <lineage>
        <taxon>Eukaryota</taxon>
        <taxon>Viridiplantae</taxon>
        <taxon>Streptophyta</taxon>
        <taxon>Embryophyta</taxon>
        <taxon>Tracheophyta</taxon>
        <taxon>Spermatophyta</taxon>
        <taxon>Magnoliopsida</taxon>
        <taxon>Liliopsida</taxon>
        <taxon>Poales</taxon>
        <taxon>Poaceae</taxon>
        <taxon>PACMAD clade</taxon>
        <taxon>Panicoideae</taxon>
        <taxon>Panicodae</taxon>
        <taxon>Paniceae</taxon>
        <taxon>Panicinae</taxon>
        <taxon>Panicum</taxon>
        <taxon>Panicum sect. Hiantes</taxon>
    </lineage>
</organism>
<protein>
    <submittedName>
        <fullName evidence="2">Uncharacterized protein</fullName>
    </submittedName>
</protein>
<name>A0A8T0S2J9_PANVG</name>
<gene>
    <name evidence="2" type="ORF">PVAP13_5NG528486</name>
</gene>
<proteinExistence type="predicted"/>
<sequence length="57" mass="5876">MRRQGGSTGKQARGPSESSSQPDGKPTQGGRWASQGPGILGRRGRAGPAPPLPRLLL</sequence>
<comment type="caution">
    <text evidence="2">The sequence shown here is derived from an EMBL/GenBank/DDBJ whole genome shotgun (WGS) entry which is preliminary data.</text>
</comment>
<dbReference type="AlphaFoldDB" id="A0A8T0S2J9"/>